<dbReference type="EMBL" id="BIMW01000039">
    <property type="protein sequence ID" value="GCE92801.1"/>
    <property type="molecule type" value="Genomic_DNA"/>
</dbReference>
<dbReference type="SUPFAM" id="SSF51735">
    <property type="entry name" value="NAD(P)-binding Rossmann-fold domains"/>
    <property type="match status" value="1"/>
</dbReference>
<protein>
    <submittedName>
        <fullName evidence="2">Short-chain dehydrogenases/reductases family protein</fullName>
    </submittedName>
</protein>
<name>A0A5M3T4M4_LIMPL</name>
<proteinExistence type="predicted"/>
<evidence type="ECO:0000313" key="3">
    <source>
        <dbReference type="Proteomes" id="UP000326169"/>
    </source>
</evidence>
<feature type="domain" description="Ketoreductase (KR)" evidence="1">
    <location>
        <begin position="2"/>
        <end position="33"/>
    </location>
</feature>
<dbReference type="InterPro" id="IPR013968">
    <property type="entry name" value="PKS_KR"/>
</dbReference>
<keyword evidence="3" id="KW-1185">Reference proteome</keyword>
<dbReference type="Proteomes" id="UP000326169">
    <property type="component" value="Unassembled WGS sequence"/>
</dbReference>
<dbReference type="Gene3D" id="3.40.50.720">
    <property type="entry name" value="NAD(P)-binding Rossmann-like Domain"/>
    <property type="match status" value="1"/>
</dbReference>
<accession>A0A5M3T4M4</accession>
<organism evidence="2 3">
    <name type="scientific">Limnospira platensis NIES-46</name>
    <dbReference type="NCBI Taxonomy" id="1236695"/>
    <lineage>
        <taxon>Bacteria</taxon>
        <taxon>Bacillati</taxon>
        <taxon>Cyanobacteriota</taxon>
        <taxon>Cyanophyceae</taxon>
        <taxon>Oscillatoriophycideae</taxon>
        <taxon>Oscillatoriales</taxon>
        <taxon>Sirenicapillariaceae</taxon>
        <taxon>Limnospira</taxon>
    </lineage>
</organism>
<evidence type="ECO:0000313" key="2">
    <source>
        <dbReference type="EMBL" id="GCE92801.1"/>
    </source>
</evidence>
<reference evidence="2 3" key="1">
    <citation type="journal article" date="2019" name="J Genomics">
        <title>The Draft Genome of a Hydrogen-producing Cyanobacterium, Arthrospira platensis NIES-46.</title>
        <authorList>
            <person name="Suzuki S."/>
            <person name="Yamaguchi H."/>
            <person name="Kawachi M."/>
        </authorList>
    </citation>
    <scope>NUCLEOTIDE SEQUENCE [LARGE SCALE GENOMIC DNA]</scope>
    <source>
        <strain evidence="2 3">NIES-46</strain>
    </source>
</reference>
<sequence>MATYLVTGATGGIGLEFCRQLCDRQETVIAVCRHSSAELE</sequence>
<dbReference type="Pfam" id="PF08659">
    <property type="entry name" value="KR"/>
    <property type="match status" value="1"/>
</dbReference>
<evidence type="ECO:0000259" key="1">
    <source>
        <dbReference type="Pfam" id="PF08659"/>
    </source>
</evidence>
<dbReference type="InterPro" id="IPR036291">
    <property type="entry name" value="NAD(P)-bd_dom_sf"/>
</dbReference>
<gene>
    <name evidence="2" type="ORF">NIES46_08430</name>
</gene>
<comment type="caution">
    <text evidence="2">The sequence shown here is derived from an EMBL/GenBank/DDBJ whole genome shotgun (WGS) entry which is preliminary data.</text>
</comment>